<dbReference type="Pfam" id="PF04183">
    <property type="entry name" value="IucA_IucC"/>
    <property type="match status" value="1"/>
</dbReference>
<feature type="domain" description="Aerobactin siderophore biosynthesis IucA/IucC-like C-terminal" evidence="4">
    <location>
        <begin position="432"/>
        <end position="585"/>
    </location>
</feature>
<dbReference type="Pfam" id="PF06276">
    <property type="entry name" value="FhuF"/>
    <property type="match status" value="1"/>
</dbReference>
<dbReference type="InterPro" id="IPR022770">
    <property type="entry name" value="IucA/IucC-like_C"/>
</dbReference>
<dbReference type="Gene3D" id="1.10.510.40">
    <property type="match status" value="1"/>
</dbReference>
<dbReference type="InterPro" id="IPR007310">
    <property type="entry name" value="Aerobactin_biosyn_IucA/IucC_N"/>
</dbReference>
<organism evidence="5 6">
    <name type="scientific">Kineosporia succinea</name>
    <dbReference type="NCBI Taxonomy" id="84632"/>
    <lineage>
        <taxon>Bacteria</taxon>
        <taxon>Bacillati</taxon>
        <taxon>Actinomycetota</taxon>
        <taxon>Actinomycetes</taxon>
        <taxon>Kineosporiales</taxon>
        <taxon>Kineosporiaceae</taxon>
        <taxon>Kineosporia</taxon>
    </lineage>
</organism>
<comment type="similarity">
    <text evidence="2">Belongs to the IucA/IucC family.</text>
</comment>
<evidence type="ECO:0000256" key="1">
    <source>
        <dbReference type="ARBA" id="ARBA00004924"/>
    </source>
</evidence>
<dbReference type="InterPro" id="IPR037455">
    <property type="entry name" value="LucA/IucC-like"/>
</dbReference>
<name>A0ABT9P1K0_9ACTN</name>
<reference evidence="5 6" key="1">
    <citation type="submission" date="2023-07" db="EMBL/GenBank/DDBJ databases">
        <title>Sequencing the genomes of 1000 actinobacteria strains.</title>
        <authorList>
            <person name="Klenk H.-P."/>
        </authorList>
    </citation>
    <scope>NUCLEOTIDE SEQUENCE [LARGE SCALE GENOMIC DNA]</scope>
    <source>
        <strain evidence="5 6">DSM 44388</strain>
    </source>
</reference>
<sequence>MRPARRPAPRPAPAFERDLVLRLGTALLREDVAGLRTRGQLMPAPSPRVAHGGSGLRSSIGWTQRVEKEERYADLWLALNGLRLPVRVGSPSRGDLVSDLVMREPRVIRVSPTSRSEATRLSAVVHVLESELLSGVAPGLAHEYRTGFRALLAEARAAGSAAKVRRAHRSEVMGRLRVSWTEALATPTPQPDDQTVDVVTAQSWEISETLSAYRDHPIYPFSMARVGLRRADLRRWAPEHAPRFGLRWVSVPRELVSTSGDLPGWWPGDDRVAIPVHPAMTKKQLGGVLEAAKIPARPFPAPRLQVRPTLSMRTVVPEADRSVHLKVPMPMRTLGRLNLRLVSRASLADGAVLSQGLSELIRNDGQFAESVLTADESTWLHADNHLAVLVRRWPVLTDARVLPVAGLTARGWDGRLLGVMLAERFFGGDLDAFLGSYLRTLLTWQVTLWLKHGIVHEAHSQNVLVVVDENRVRLLLRDLDSCLVDPDLGSSVTQGLAERLTDHRLIAKDPVDLAAMFVTTTLHQCVASVLISTATALGRPVTPLLAQVRPLLLEIAESHPDARDTALLTSGIARAERLPVKRTLTAATLLPKSRTGAADVNKFYGADAPTYL</sequence>
<protein>
    <submittedName>
        <fullName evidence="5">Siderophore synthetase component</fullName>
    </submittedName>
</protein>
<gene>
    <name evidence="5" type="ORF">J2S57_002190</name>
</gene>
<proteinExistence type="inferred from homology"/>
<evidence type="ECO:0000259" key="3">
    <source>
        <dbReference type="Pfam" id="PF04183"/>
    </source>
</evidence>
<evidence type="ECO:0000313" key="6">
    <source>
        <dbReference type="Proteomes" id="UP001235712"/>
    </source>
</evidence>
<dbReference type="RefSeq" id="WP_307241224.1">
    <property type="nucleotide sequence ID" value="NZ_JAUSQZ010000001.1"/>
</dbReference>
<evidence type="ECO:0000259" key="4">
    <source>
        <dbReference type="Pfam" id="PF06276"/>
    </source>
</evidence>
<dbReference type="Proteomes" id="UP001235712">
    <property type="component" value="Unassembled WGS sequence"/>
</dbReference>
<comment type="pathway">
    <text evidence="1">Siderophore biosynthesis.</text>
</comment>
<evidence type="ECO:0000256" key="2">
    <source>
        <dbReference type="ARBA" id="ARBA00007832"/>
    </source>
</evidence>
<feature type="domain" description="Aerobactin siderophore biosynthesis IucA/IucC N-terminal" evidence="3">
    <location>
        <begin position="212"/>
        <end position="408"/>
    </location>
</feature>
<keyword evidence="6" id="KW-1185">Reference proteome</keyword>
<dbReference type="PANTHER" id="PTHR34384">
    <property type="entry name" value="L-2,3-DIAMINOPROPANOATE--CITRATE LIGASE"/>
    <property type="match status" value="1"/>
</dbReference>
<evidence type="ECO:0000313" key="5">
    <source>
        <dbReference type="EMBL" id="MDP9826441.1"/>
    </source>
</evidence>
<dbReference type="EMBL" id="JAUSQZ010000001">
    <property type="protein sequence ID" value="MDP9826441.1"/>
    <property type="molecule type" value="Genomic_DNA"/>
</dbReference>
<accession>A0ABT9P1K0</accession>
<comment type="caution">
    <text evidence="5">The sequence shown here is derived from an EMBL/GenBank/DDBJ whole genome shotgun (WGS) entry which is preliminary data.</text>
</comment>
<dbReference type="PANTHER" id="PTHR34384:SF5">
    <property type="entry name" value="L-2,3-DIAMINOPROPANOATE--CITRATE LIGASE"/>
    <property type="match status" value="1"/>
</dbReference>